<gene>
    <name evidence="1" type="ORF">PSHT_06401</name>
</gene>
<evidence type="ECO:0000313" key="1">
    <source>
        <dbReference type="EMBL" id="POW17449.1"/>
    </source>
</evidence>
<accession>A0A2S4W6T1</accession>
<evidence type="ECO:0000313" key="2">
    <source>
        <dbReference type="Proteomes" id="UP000238274"/>
    </source>
</evidence>
<feature type="non-terminal residue" evidence="1">
    <location>
        <position position="90"/>
    </location>
</feature>
<proteinExistence type="predicted"/>
<reference evidence="2" key="3">
    <citation type="journal article" date="2018" name="Mol. Plant Microbe Interact.">
        <title>Genome sequence resources for the wheat stripe rust pathogen (Puccinia striiformis f. sp. tritici) and the barley stripe rust pathogen (Puccinia striiformis f. sp. hordei).</title>
        <authorList>
            <person name="Xia C."/>
            <person name="Wang M."/>
            <person name="Yin C."/>
            <person name="Cornejo O.E."/>
            <person name="Hulbert S.H."/>
            <person name="Chen X."/>
        </authorList>
    </citation>
    <scope>NUCLEOTIDE SEQUENCE [LARGE SCALE GENOMIC DNA]</scope>
    <source>
        <strain evidence="2">93TX-2</strain>
    </source>
</reference>
<dbReference type="AlphaFoldDB" id="A0A2S4W6T1"/>
<feature type="non-terminal residue" evidence="1">
    <location>
        <position position="1"/>
    </location>
</feature>
<reference evidence="1 2" key="1">
    <citation type="submission" date="2017-12" db="EMBL/GenBank/DDBJ databases">
        <title>Gene loss provides genomic basis for host adaptation in cereal stripe rust fungi.</title>
        <authorList>
            <person name="Xia C."/>
        </authorList>
    </citation>
    <scope>NUCLEOTIDE SEQUENCE [LARGE SCALE GENOMIC DNA]</scope>
    <source>
        <strain evidence="1 2">93TX-2</strain>
    </source>
</reference>
<dbReference type="Proteomes" id="UP000238274">
    <property type="component" value="Unassembled WGS sequence"/>
</dbReference>
<comment type="caution">
    <text evidence="1">The sequence shown here is derived from an EMBL/GenBank/DDBJ whole genome shotgun (WGS) entry which is preliminary data.</text>
</comment>
<sequence>YTVQFNFEFLKAEKYSCSFYIQTIQFFSAGKALLPPKMVTALLTHTACGYVEASSFEHKCVTLQRHKFSLKLMSRGIMFAFLLKNQKIPE</sequence>
<dbReference type="VEuPathDB" id="FungiDB:PSHT_06401"/>
<reference evidence="2" key="2">
    <citation type="journal article" date="2018" name="BMC Genomics">
        <title>Genomic insights into host adaptation between the wheat stripe rust pathogen (Puccinia striiformis f. sp. tritici) and the barley stripe rust pathogen (Puccinia striiformis f. sp. hordei).</title>
        <authorList>
            <person name="Xia C."/>
            <person name="Wang M."/>
            <person name="Yin C."/>
            <person name="Cornejo O.E."/>
            <person name="Hulbert S.H."/>
            <person name="Chen X."/>
        </authorList>
    </citation>
    <scope>NUCLEOTIDE SEQUENCE [LARGE SCALE GENOMIC DNA]</scope>
    <source>
        <strain evidence="2">93TX-2</strain>
    </source>
</reference>
<protein>
    <submittedName>
        <fullName evidence="1">Uncharacterized protein</fullName>
    </submittedName>
</protein>
<organism evidence="1 2">
    <name type="scientific">Puccinia striiformis</name>
    <dbReference type="NCBI Taxonomy" id="27350"/>
    <lineage>
        <taxon>Eukaryota</taxon>
        <taxon>Fungi</taxon>
        <taxon>Dikarya</taxon>
        <taxon>Basidiomycota</taxon>
        <taxon>Pucciniomycotina</taxon>
        <taxon>Pucciniomycetes</taxon>
        <taxon>Pucciniales</taxon>
        <taxon>Pucciniaceae</taxon>
        <taxon>Puccinia</taxon>
    </lineage>
</organism>
<dbReference type="EMBL" id="PKSM01000075">
    <property type="protein sequence ID" value="POW17449.1"/>
    <property type="molecule type" value="Genomic_DNA"/>
</dbReference>
<name>A0A2S4W6T1_9BASI</name>
<keyword evidence="2" id="KW-1185">Reference proteome</keyword>